<dbReference type="InterPro" id="IPR016135">
    <property type="entry name" value="UBQ-conjugating_enzyme/RWD"/>
</dbReference>
<gene>
    <name evidence="5" type="ORF">B0F90DRAFT_1807124</name>
</gene>
<keyword evidence="1" id="KW-0808">Transferase</keyword>
<evidence type="ECO:0000256" key="2">
    <source>
        <dbReference type="ARBA" id="ARBA00022786"/>
    </source>
</evidence>
<keyword evidence="6" id="KW-1185">Reference proteome</keyword>
<sequence>MASNGKAKIPTKVALTNLPAFTSLANLPLLSKFYQEDIVLRNNSGSYGIVLRCWHDSDDATPPQDQHDPLMRPLERGEVGVSFFPNGVREILPESEFTLVDRMFQPGDLCKRSIDDVRSGVITSVDVKGRLEHAISGEPVPDWKGMNDIETPADVDIGDYVAYDNWIGQLFDEAVVDVSNGQLVRLPELSSRLTVGEKGSDIIPPPASVGNLFGLFSRPSRNGHTDTVVDVKHSVLAVSWLAINQSLPAEIAQSILRPERFWSGDNLAKLKLVRSRAEWMMRVGDKVILKDTTSLPFTRHGKEGEPYGVIEVRVYVVRETQTTVDVLWQDGSTDAMLTTKLIPYLNPDEYDCWPGDHVLWKGEDEKRVAVVQSVNAVDRTATIRFSDTGGIELASVLELDPHGTNDWSAVAPATFDGLGVRRGDFVFIHREGTTNGLEKPKVPRIGEVEPWVREPPIVHADGHYGGWRKMMADIGMDIAHRREPDHIVEGRIRKPGPTDASLNWFGEVSDLGLDGSVEVTMPNGAVSKYPLERLTRLYDTLEQLEDLWGEGSAQDDPENDRIDDRDTEVWAMDEDGIWQAQTSGDDNDEWEETDEEGEFVMEIEGDAQMDEGIRAPHNEVHTSWWDHIVPTMATVPADQQDTASVSQVPSPTLRSSSPDVPRDAIEKEDVLVDGTGVNEGDEDGDKESHWKRFEILPQAPHDHAFYNSTPSQPSRNFLTRLQKEYRALSSSLPESIIVRAYEDRLDLLRSLIIGPENTPYEDAPFVIDWMLDSDFPQSPPIAHFLSWTNGNGRGVNLYEEGKVCLSILGTWAGDRNESWSPSRSSLLQALVSIQGLVLVKEPWFCEPAYDKLRGTEEGIINSRLYNEKAYVLSRGFVRRALEIPLGSLESEIHWLYHKRGRLAKVLCDARSLVEKSRTEASQEPSITSPPASEGGRDRELAVPRLTAGGIITLERTLIKLEALQWAPTP</sequence>
<comment type="caution">
    <text evidence="5">The sequence shown here is derived from an EMBL/GenBank/DDBJ whole genome shotgun (WGS) entry which is preliminary data.</text>
</comment>
<evidence type="ECO:0000256" key="1">
    <source>
        <dbReference type="ARBA" id="ARBA00022679"/>
    </source>
</evidence>
<dbReference type="PANTHER" id="PTHR46116:SF15">
    <property type="entry name" value="(E3-INDEPENDENT) E2 UBIQUITIN-CONJUGATING ENZYME"/>
    <property type="match status" value="1"/>
</dbReference>
<evidence type="ECO:0000313" key="6">
    <source>
        <dbReference type="Proteomes" id="UP001203297"/>
    </source>
</evidence>
<reference evidence="5" key="1">
    <citation type="journal article" date="2022" name="New Phytol.">
        <title>Evolutionary transition to the ectomycorrhizal habit in the genomes of a hyperdiverse lineage of mushroom-forming fungi.</title>
        <authorList>
            <person name="Looney B."/>
            <person name="Miyauchi S."/>
            <person name="Morin E."/>
            <person name="Drula E."/>
            <person name="Courty P.E."/>
            <person name="Kohler A."/>
            <person name="Kuo A."/>
            <person name="LaButti K."/>
            <person name="Pangilinan J."/>
            <person name="Lipzen A."/>
            <person name="Riley R."/>
            <person name="Andreopoulos W."/>
            <person name="He G."/>
            <person name="Johnson J."/>
            <person name="Nolan M."/>
            <person name="Tritt A."/>
            <person name="Barry K.W."/>
            <person name="Grigoriev I.V."/>
            <person name="Nagy L.G."/>
            <person name="Hibbett D."/>
            <person name="Henrissat B."/>
            <person name="Matheny P.B."/>
            <person name="Labbe J."/>
            <person name="Martin F.M."/>
        </authorList>
    </citation>
    <scope>NUCLEOTIDE SEQUENCE</scope>
    <source>
        <strain evidence="5">BPL690</strain>
    </source>
</reference>
<organism evidence="5 6">
    <name type="scientific">Multifurca ochricompacta</name>
    <dbReference type="NCBI Taxonomy" id="376703"/>
    <lineage>
        <taxon>Eukaryota</taxon>
        <taxon>Fungi</taxon>
        <taxon>Dikarya</taxon>
        <taxon>Basidiomycota</taxon>
        <taxon>Agaricomycotina</taxon>
        <taxon>Agaricomycetes</taxon>
        <taxon>Russulales</taxon>
        <taxon>Russulaceae</taxon>
        <taxon>Multifurca</taxon>
    </lineage>
</organism>
<name>A0AAD4MCU1_9AGAM</name>
<dbReference type="Pfam" id="PF00179">
    <property type="entry name" value="UQ_con"/>
    <property type="match status" value="1"/>
</dbReference>
<dbReference type="EMBL" id="WTXG01000001">
    <property type="protein sequence ID" value="KAI0307690.1"/>
    <property type="molecule type" value="Genomic_DNA"/>
</dbReference>
<evidence type="ECO:0000259" key="4">
    <source>
        <dbReference type="PROSITE" id="PS50127"/>
    </source>
</evidence>
<dbReference type="Gene3D" id="3.10.110.10">
    <property type="entry name" value="Ubiquitin Conjugating Enzyme"/>
    <property type="match status" value="1"/>
</dbReference>
<feature type="region of interest" description="Disordered" evidence="3">
    <location>
        <begin position="916"/>
        <end position="938"/>
    </location>
</feature>
<dbReference type="Proteomes" id="UP001203297">
    <property type="component" value="Unassembled WGS sequence"/>
</dbReference>
<dbReference type="SUPFAM" id="SSF54495">
    <property type="entry name" value="UBC-like"/>
    <property type="match status" value="1"/>
</dbReference>
<dbReference type="CDD" id="cd23837">
    <property type="entry name" value="UBCc_UBE2O"/>
    <property type="match status" value="1"/>
</dbReference>
<dbReference type="PANTHER" id="PTHR46116">
    <property type="entry name" value="(E3-INDEPENDENT) E2 UBIQUITIN-CONJUGATING ENZYME"/>
    <property type="match status" value="1"/>
</dbReference>
<dbReference type="SMART" id="SM00212">
    <property type="entry name" value="UBCc"/>
    <property type="match status" value="1"/>
</dbReference>
<proteinExistence type="predicted"/>
<keyword evidence="2" id="KW-0833">Ubl conjugation pathway</keyword>
<protein>
    <recommendedName>
        <fullName evidence="4">UBC core domain-containing protein</fullName>
    </recommendedName>
</protein>
<dbReference type="AlphaFoldDB" id="A0AAD4MCU1"/>
<evidence type="ECO:0000256" key="3">
    <source>
        <dbReference type="SAM" id="MobiDB-lite"/>
    </source>
</evidence>
<feature type="domain" description="UBC core" evidence="4">
    <location>
        <begin position="716"/>
        <end position="878"/>
    </location>
</feature>
<feature type="compositionally biased region" description="Polar residues" evidence="3">
    <location>
        <begin position="638"/>
        <end position="658"/>
    </location>
</feature>
<feature type="region of interest" description="Disordered" evidence="3">
    <location>
        <begin position="638"/>
        <end position="660"/>
    </location>
</feature>
<accession>A0AAD4MCU1</accession>
<dbReference type="GO" id="GO:0061631">
    <property type="term" value="F:ubiquitin conjugating enzyme activity"/>
    <property type="evidence" value="ECO:0007669"/>
    <property type="project" value="TreeGrafter"/>
</dbReference>
<feature type="compositionally biased region" description="Polar residues" evidence="3">
    <location>
        <begin position="921"/>
        <end position="930"/>
    </location>
</feature>
<dbReference type="PROSITE" id="PS50127">
    <property type="entry name" value="UBC_2"/>
    <property type="match status" value="1"/>
</dbReference>
<dbReference type="InterPro" id="IPR000608">
    <property type="entry name" value="UBC"/>
</dbReference>
<evidence type="ECO:0000313" key="5">
    <source>
        <dbReference type="EMBL" id="KAI0307690.1"/>
    </source>
</evidence>